<proteinExistence type="predicted"/>
<name>A0A1G1W088_9BACT</name>
<reference evidence="1 2" key="1">
    <citation type="journal article" date="2016" name="Nat. Commun.">
        <title>Thousands of microbial genomes shed light on interconnected biogeochemical processes in an aquifer system.</title>
        <authorList>
            <person name="Anantharaman K."/>
            <person name="Brown C.T."/>
            <person name="Hug L.A."/>
            <person name="Sharon I."/>
            <person name="Castelle C.J."/>
            <person name="Probst A.J."/>
            <person name="Thomas B.C."/>
            <person name="Singh A."/>
            <person name="Wilkins M.J."/>
            <person name="Karaoz U."/>
            <person name="Brodie E.L."/>
            <person name="Williams K.H."/>
            <person name="Hubbard S.S."/>
            <person name="Banfield J.F."/>
        </authorList>
    </citation>
    <scope>NUCLEOTIDE SEQUENCE [LARGE SCALE GENOMIC DNA]</scope>
</reference>
<comment type="caution">
    <text evidence="1">The sequence shown here is derived from an EMBL/GenBank/DDBJ whole genome shotgun (WGS) entry which is preliminary data.</text>
</comment>
<evidence type="ECO:0000313" key="1">
    <source>
        <dbReference type="EMBL" id="OGY21069.1"/>
    </source>
</evidence>
<dbReference type="Proteomes" id="UP000176299">
    <property type="component" value="Unassembled WGS sequence"/>
</dbReference>
<gene>
    <name evidence="1" type="ORF">A2113_02980</name>
</gene>
<dbReference type="STRING" id="1802591.A2113_02980"/>
<evidence type="ECO:0000313" key="2">
    <source>
        <dbReference type="Proteomes" id="UP000176299"/>
    </source>
</evidence>
<accession>A0A1G1W088</accession>
<sequence length="106" mass="11648">MRKTFLPILLFFFFAALFSITYLVSSRGSENNQTKTVTNPAKRISLLAKRPTLGTISVNLYSTANSSVDSSHPTSNYGSSSTIATGWYNAPAPDPLKTHPRKTIHK</sequence>
<protein>
    <submittedName>
        <fullName evidence="1">Uncharacterized protein</fullName>
    </submittedName>
</protein>
<dbReference type="EMBL" id="MHCN01000018">
    <property type="protein sequence ID" value="OGY21069.1"/>
    <property type="molecule type" value="Genomic_DNA"/>
</dbReference>
<dbReference type="AlphaFoldDB" id="A0A1G1W088"/>
<organism evidence="1 2">
    <name type="scientific">Candidatus Woykebacteria bacterium GWA1_44_8</name>
    <dbReference type="NCBI Taxonomy" id="1802591"/>
    <lineage>
        <taxon>Bacteria</taxon>
        <taxon>Candidatus Woykeibacteriota</taxon>
    </lineage>
</organism>